<evidence type="ECO:0000313" key="2">
    <source>
        <dbReference type="EMBL" id="AKK05786.1"/>
    </source>
</evidence>
<evidence type="ECO:0000256" key="1">
    <source>
        <dbReference type="SAM" id="Phobius"/>
    </source>
</evidence>
<dbReference type="RefSeq" id="WP_047261931.1">
    <property type="nucleotide sequence ID" value="NZ_CP011542.1"/>
</dbReference>
<reference evidence="2 3" key="1">
    <citation type="journal article" date="2015" name="Genome Announc.">
        <title>Complete Genome Sequence of the Type Strain Corynebacterium mustelae DSM 45274, Isolated from Various Tissues of a Male Ferret with Lethal Sepsis.</title>
        <authorList>
            <person name="Ruckert C."/>
            <person name="Eimer J."/>
            <person name="Winkler A."/>
            <person name="Tauch A."/>
        </authorList>
    </citation>
    <scope>NUCLEOTIDE SEQUENCE [LARGE SCALE GENOMIC DNA]</scope>
    <source>
        <strain evidence="2 3">DSM 45274</strain>
    </source>
</reference>
<dbReference type="Proteomes" id="UP000035199">
    <property type="component" value="Chromosome"/>
</dbReference>
<dbReference type="KEGG" id="cmv:CMUST_07280"/>
<keyword evidence="1" id="KW-0812">Transmembrane</keyword>
<feature type="transmembrane region" description="Helical" evidence="1">
    <location>
        <begin position="12"/>
        <end position="35"/>
    </location>
</feature>
<name>A0A0G3GX84_9CORY</name>
<proteinExistence type="predicted"/>
<dbReference type="EMBL" id="CP011542">
    <property type="protein sequence ID" value="AKK05786.1"/>
    <property type="molecule type" value="Genomic_DNA"/>
</dbReference>
<keyword evidence="3" id="KW-1185">Reference proteome</keyword>
<dbReference type="OrthoDB" id="4422435at2"/>
<evidence type="ECO:0000313" key="3">
    <source>
        <dbReference type="Proteomes" id="UP000035199"/>
    </source>
</evidence>
<organism evidence="2 3">
    <name type="scientific">Corynebacterium mustelae</name>
    <dbReference type="NCBI Taxonomy" id="571915"/>
    <lineage>
        <taxon>Bacteria</taxon>
        <taxon>Bacillati</taxon>
        <taxon>Actinomycetota</taxon>
        <taxon>Actinomycetes</taxon>
        <taxon>Mycobacteriales</taxon>
        <taxon>Corynebacteriaceae</taxon>
        <taxon>Corynebacterium</taxon>
    </lineage>
</organism>
<sequence>MSTEDSSFNKTPIIIALILGLLLVVGVLVGAKVVFDKAALQPVAMATLDTPEAASEECAQFVAALPDTVVGHRRVGIAPPVPPGAAAWKSSSVEQVTVRCGVQLPFQYTALSTLDDVAGTSWLTVVDATPGSSMRTMYAVNRNKVIAVTTDAQGLGSYSPADIAADLAPAIEILATSSPSPHPIPLSSLDSDPAAAQQCADLFSDLPESIGTETRYTRVTDISLPDHMAAWRARDHEPIVLRCGVGFPENYAAGARLHQVNELAWFEDTVLGNGTTAATWYPVGRDINIAVSMPQAIGNPALVSLGEVIVTHTRESQQ</sequence>
<dbReference type="STRING" id="571915.CMUST_07280"/>
<protein>
    <submittedName>
        <fullName evidence="2">Putative DUF3515 family protein</fullName>
    </submittedName>
</protein>
<accession>A0A0G3GX84</accession>
<dbReference type="PATRIC" id="fig|571915.4.peg.1553"/>
<keyword evidence="1" id="KW-0472">Membrane</keyword>
<keyword evidence="1" id="KW-1133">Transmembrane helix</keyword>
<dbReference type="AlphaFoldDB" id="A0A0G3GX84"/>
<reference evidence="3" key="2">
    <citation type="submission" date="2015-05" db="EMBL/GenBank/DDBJ databases">
        <title>Complete genome sequence of Corynebacterium mustelae DSM 45274, isolated from various tissues of a male ferret with lethal sepsis.</title>
        <authorList>
            <person name="Ruckert C."/>
            <person name="Albersmeier A."/>
            <person name="Winkler A."/>
            <person name="Tauch A."/>
        </authorList>
    </citation>
    <scope>NUCLEOTIDE SEQUENCE [LARGE SCALE GENOMIC DNA]</scope>
    <source>
        <strain evidence="3">DSM 45274</strain>
    </source>
</reference>
<dbReference type="Pfam" id="PF12028">
    <property type="entry name" value="DUF3515"/>
    <property type="match status" value="2"/>
</dbReference>
<dbReference type="InterPro" id="IPR021903">
    <property type="entry name" value="DUF3515"/>
</dbReference>
<gene>
    <name evidence="2" type="ORF">CMUST_07280</name>
</gene>